<dbReference type="EMBL" id="BARV01039371">
    <property type="protein sequence ID" value="GAI56579.1"/>
    <property type="molecule type" value="Genomic_DNA"/>
</dbReference>
<organism evidence="1">
    <name type="scientific">marine sediment metagenome</name>
    <dbReference type="NCBI Taxonomy" id="412755"/>
    <lineage>
        <taxon>unclassified sequences</taxon>
        <taxon>metagenomes</taxon>
        <taxon>ecological metagenomes</taxon>
    </lineage>
</organism>
<name>X1RM29_9ZZZZ</name>
<proteinExistence type="predicted"/>
<feature type="non-terminal residue" evidence="1">
    <location>
        <position position="92"/>
    </location>
</feature>
<comment type="caution">
    <text evidence="1">The sequence shown here is derived from an EMBL/GenBank/DDBJ whole genome shotgun (WGS) entry which is preliminary data.</text>
</comment>
<dbReference type="AlphaFoldDB" id="X1RM29"/>
<evidence type="ECO:0000313" key="1">
    <source>
        <dbReference type="EMBL" id="GAI56579.1"/>
    </source>
</evidence>
<protein>
    <submittedName>
        <fullName evidence="1">Uncharacterized protein</fullName>
    </submittedName>
</protein>
<accession>X1RM29</accession>
<reference evidence="1" key="1">
    <citation type="journal article" date="2014" name="Front. Microbiol.">
        <title>High frequency of phylogenetically diverse reductive dehalogenase-homologous genes in deep subseafloor sedimentary metagenomes.</title>
        <authorList>
            <person name="Kawai M."/>
            <person name="Futagami T."/>
            <person name="Toyoda A."/>
            <person name="Takaki Y."/>
            <person name="Nishi S."/>
            <person name="Hori S."/>
            <person name="Arai W."/>
            <person name="Tsubouchi T."/>
            <person name="Morono Y."/>
            <person name="Uchiyama I."/>
            <person name="Ito T."/>
            <person name="Fujiyama A."/>
            <person name="Inagaki F."/>
            <person name="Takami H."/>
        </authorList>
    </citation>
    <scope>NUCLEOTIDE SEQUENCE</scope>
    <source>
        <strain evidence="1">Expedition CK06-06</strain>
    </source>
</reference>
<sequence length="92" mass="10826">MSILDLRDRAPADAELLVYQSFNMLRRKETAFHLIRLAQKYIDDADLIIVFNKNFDIKILETIINNFKLDYKFPKEIVDMMGPFKSLAKLES</sequence>
<gene>
    <name evidence="1" type="ORF">S06H3_60366</name>
</gene>